<dbReference type="AlphaFoldDB" id="A0A1W1VSY8"/>
<organism evidence="1 2">
    <name type="scientific">Desulfonispora thiosulfatigenes DSM 11270</name>
    <dbReference type="NCBI Taxonomy" id="656914"/>
    <lineage>
        <taxon>Bacteria</taxon>
        <taxon>Bacillati</taxon>
        <taxon>Bacillota</taxon>
        <taxon>Clostridia</taxon>
        <taxon>Eubacteriales</taxon>
        <taxon>Peptococcaceae</taxon>
        <taxon>Desulfonispora</taxon>
    </lineage>
</organism>
<protein>
    <submittedName>
        <fullName evidence="1">Uncharacterized protein</fullName>
    </submittedName>
</protein>
<evidence type="ECO:0000313" key="1">
    <source>
        <dbReference type="EMBL" id="SMB96495.1"/>
    </source>
</evidence>
<proteinExistence type="predicted"/>
<name>A0A1W1VSY8_DESTI</name>
<dbReference type="EMBL" id="FWWT01000023">
    <property type="protein sequence ID" value="SMB96495.1"/>
    <property type="molecule type" value="Genomic_DNA"/>
</dbReference>
<accession>A0A1W1VSY8</accession>
<keyword evidence="2" id="KW-1185">Reference proteome</keyword>
<evidence type="ECO:0000313" key="2">
    <source>
        <dbReference type="Proteomes" id="UP000192731"/>
    </source>
</evidence>
<dbReference type="RefSeq" id="WP_278336359.1">
    <property type="nucleotide sequence ID" value="NZ_FWWT01000023.1"/>
</dbReference>
<dbReference type="Proteomes" id="UP000192731">
    <property type="component" value="Unassembled WGS sequence"/>
</dbReference>
<reference evidence="1 2" key="1">
    <citation type="submission" date="2017-04" db="EMBL/GenBank/DDBJ databases">
        <authorList>
            <person name="Afonso C.L."/>
            <person name="Miller P.J."/>
            <person name="Scott M.A."/>
            <person name="Spackman E."/>
            <person name="Goraichik I."/>
            <person name="Dimitrov K.M."/>
            <person name="Suarez D.L."/>
            <person name="Swayne D.E."/>
        </authorList>
    </citation>
    <scope>NUCLEOTIDE SEQUENCE [LARGE SCALE GENOMIC DNA]</scope>
    <source>
        <strain evidence="1 2">DSM 11270</strain>
    </source>
</reference>
<sequence>MNILGLIGLITMGTIVLFQTVILDKALDPILEDKVDFDMRV</sequence>
<gene>
    <name evidence="1" type="ORF">SAMN00017405_1563</name>
</gene>